<comment type="caution">
    <text evidence="7">The sequence shown here is derived from an EMBL/GenBank/DDBJ whole genome shotgun (WGS) entry which is preliminary data.</text>
</comment>
<keyword evidence="5" id="KW-0175">Coiled coil</keyword>
<evidence type="ECO:0000256" key="2">
    <source>
        <dbReference type="ARBA" id="ARBA00022747"/>
    </source>
</evidence>
<evidence type="ECO:0000256" key="3">
    <source>
        <dbReference type="ARBA" id="ARBA00023125"/>
    </source>
</evidence>
<protein>
    <recommendedName>
        <fullName evidence="6">Type I restriction modification DNA specificity domain-containing protein</fullName>
    </recommendedName>
</protein>
<dbReference type="SUPFAM" id="SSF116734">
    <property type="entry name" value="DNA methylase specificity domain"/>
    <property type="match status" value="2"/>
</dbReference>
<dbReference type="EMBL" id="POTM01000067">
    <property type="protein sequence ID" value="TLH58459.1"/>
    <property type="molecule type" value="Genomic_DNA"/>
</dbReference>
<feature type="domain" description="Type I restriction modification DNA specificity" evidence="6">
    <location>
        <begin position="125"/>
        <end position="232"/>
    </location>
</feature>
<proteinExistence type="inferred from homology"/>
<dbReference type="Proteomes" id="UP000309984">
    <property type="component" value="Unassembled WGS sequence"/>
</dbReference>
<dbReference type="GO" id="GO:0009307">
    <property type="term" value="P:DNA restriction-modification system"/>
    <property type="evidence" value="ECO:0007669"/>
    <property type="project" value="UniProtKB-KW"/>
</dbReference>
<name>A0AA94R4I7_9MYCO</name>
<gene>
    <name evidence="7" type="ORF">C1S79_27520</name>
</gene>
<organism evidence="7 8">
    <name type="scientific">Mycolicibacterium phocaicum</name>
    <dbReference type="NCBI Taxonomy" id="319706"/>
    <lineage>
        <taxon>Bacteria</taxon>
        <taxon>Bacillati</taxon>
        <taxon>Actinomycetota</taxon>
        <taxon>Actinomycetes</taxon>
        <taxon>Mycobacteriales</taxon>
        <taxon>Mycobacteriaceae</taxon>
        <taxon>Mycolicibacterium</taxon>
    </lineage>
</organism>
<sequence length="268" mass="30048">MPPLDEQCAIADFLDRETDRIDTLIEEQQQLIDLLRERRQSVITRGAIEGIDQAPLVDSGNVYLGAVPGHWTVGRFSRDVAINGGQVDPREDPWTDMVLVAPNHVKGGTGQIVERQTAREQGADSGKYVATAGQVLYSKIRPALNKVAVADEDCLTSADMYAMSSRKGDEHRYLLYYMLARPFHTFATLMSQRVKMPKINREELGEAPWLRPPLDEQRRIVAYLDEQSAKIDTLIAETERFIELSRERRAALITAAVTGQIDVRAEVA</sequence>
<evidence type="ECO:0000313" key="8">
    <source>
        <dbReference type="Proteomes" id="UP000309984"/>
    </source>
</evidence>
<dbReference type="InterPro" id="IPR000055">
    <property type="entry name" value="Restrct_endonuc_typeI_TRD"/>
</dbReference>
<dbReference type="PANTHER" id="PTHR43140:SF1">
    <property type="entry name" value="TYPE I RESTRICTION ENZYME ECOKI SPECIFICITY SUBUNIT"/>
    <property type="match status" value="1"/>
</dbReference>
<evidence type="ECO:0000259" key="6">
    <source>
        <dbReference type="Pfam" id="PF01420"/>
    </source>
</evidence>
<comment type="subunit">
    <text evidence="4">The methyltransferase is composed of M and S polypeptides.</text>
</comment>
<dbReference type="AlphaFoldDB" id="A0AA94R4I7"/>
<reference evidence="7 8" key="1">
    <citation type="submission" date="2018-01" db="EMBL/GenBank/DDBJ databases">
        <title>Comparative genomics of Mycobacterium mucogenicum and Mycobacterium neoaurum clade members emphasizing tRNA and non-coding RNA.</title>
        <authorList>
            <person name="Behra P.R.K."/>
            <person name="Pettersson B.M.F."/>
            <person name="Das S."/>
            <person name="Dasgupta S."/>
            <person name="Kirsebom L.A."/>
        </authorList>
    </citation>
    <scope>NUCLEOTIDE SEQUENCE [LARGE SCALE GENOMIC DNA]</scope>
    <source>
        <strain evidence="7 8">DSM 45104</strain>
    </source>
</reference>
<feature type="coiled-coil region" evidence="5">
    <location>
        <begin position="14"/>
        <end position="45"/>
    </location>
</feature>
<evidence type="ECO:0000256" key="5">
    <source>
        <dbReference type="SAM" id="Coils"/>
    </source>
</evidence>
<dbReference type="GO" id="GO:0003677">
    <property type="term" value="F:DNA binding"/>
    <property type="evidence" value="ECO:0007669"/>
    <property type="project" value="UniProtKB-KW"/>
</dbReference>
<keyword evidence="3" id="KW-0238">DNA-binding</keyword>
<evidence type="ECO:0000256" key="1">
    <source>
        <dbReference type="ARBA" id="ARBA00010923"/>
    </source>
</evidence>
<keyword evidence="2" id="KW-0680">Restriction system</keyword>
<dbReference type="Pfam" id="PF01420">
    <property type="entry name" value="Methylase_S"/>
    <property type="match status" value="1"/>
</dbReference>
<keyword evidence="8" id="KW-1185">Reference proteome</keyword>
<evidence type="ECO:0000313" key="7">
    <source>
        <dbReference type="EMBL" id="TLH58459.1"/>
    </source>
</evidence>
<dbReference type="InterPro" id="IPR051212">
    <property type="entry name" value="Type-I_RE_S_subunit"/>
</dbReference>
<accession>A0AA94R4I7</accession>
<dbReference type="PANTHER" id="PTHR43140">
    <property type="entry name" value="TYPE-1 RESTRICTION ENZYME ECOKI SPECIFICITY PROTEIN"/>
    <property type="match status" value="1"/>
</dbReference>
<dbReference type="Gene3D" id="3.90.220.20">
    <property type="entry name" value="DNA methylase specificity domains"/>
    <property type="match status" value="3"/>
</dbReference>
<dbReference type="InterPro" id="IPR044946">
    <property type="entry name" value="Restrct_endonuc_typeI_TRD_sf"/>
</dbReference>
<evidence type="ECO:0000256" key="4">
    <source>
        <dbReference type="ARBA" id="ARBA00038652"/>
    </source>
</evidence>
<comment type="similarity">
    <text evidence="1">Belongs to the type-I restriction system S methylase family.</text>
</comment>